<keyword evidence="7" id="KW-1185">Reference proteome</keyword>
<comment type="caution">
    <text evidence="6">The sequence shown here is derived from an EMBL/GenBank/DDBJ whole genome shotgun (WGS) entry which is preliminary data.</text>
</comment>
<organism evidence="6 7">
    <name type="scientific">Massilia timonae CCUG 45783</name>
    <dbReference type="NCBI Taxonomy" id="883126"/>
    <lineage>
        <taxon>Bacteria</taxon>
        <taxon>Pseudomonadati</taxon>
        <taxon>Pseudomonadota</taxon>
        <taxon>Betaproteobacteria</taxon>
        <taxon>Burkholderiales</taxon>
        <taxon>Oxalobacteraceae</taxon>
        <taxon>Telluria group</taxon>
        <taxon>Massilia</taxon>
    </lineage>
</organism>
<evidence type="ECO:0000256" key="4">
    <source>
        <dbReference type="ARBA" id="ARBA00023163"/>
    </source>
</evidence>
<comment type="similarity">
    <text evidence="1">Belongs to the LysR transcriptional regulatory family.</text>
</comment>
<dbReference type="PROSITE" id="PS50931">
    <property type="entry name" value="HTH_LYSR"/>
    <property type="match status" value="1"/>
</dbReference>
<keyword evidence="4" id="KW-0804">Transcription</keyword>
<dbReference type="Gene3D" id="3.40.190.290">
    <property type="match status" value="1"/>
</dbReference>
<dbReference type="InterPro" id="IPR005119">
    <property type="entry name" value="LysR_subst-bd"/>
</dbReference>
<evidence type="ECO:0000256" key="2">
    <source>
        <dbReference type="ARBA" id="ARBA00023015"/>
    </source>
</evidence>
<dbReference type="PANTHER" id="PTHR30537:SF1">
    <property type="entry name" value="HTH-TYPE TRANSCRIPTIONAL REGULATOR PGRR"/>
    <property type="match status" value="1"/>
</dbReference>
<dbReference type="SUPFAM" id="SSF46785">
    <property type="entry name" value="Winged helix' DNA-binding domain"/>
    <property type="match status" value="1"/>
</dbReference>
<keyword evidence="2" id="KW-0805">Transcription regulation</keyword>
<accession>K9D8G7</accession>
<dbReference type="Gene3D" id="1.10.10.10">
    <property type="entry name" value="Winged helix-like DNA-binding domain superfamily/Winged helix DNA-binding domain"/>
    <property type="match status" value="1"/>
</dbReference>
<dbReference type="InterPro" id="IPR000847">
    <property type="entry name" value="LysR_HTH_N"/>
</dbReference>
<dbReference type="PRINTS" id="PR00039">
    <property type="entry name" value="HTHLYSR"/>
</dbReference>
<reference evidence="6 7" key="1">
    <citation type="submission" date="2012-09" db="EMBL/GenBank/DDBJ databases">
        <title>The Genome Sequence of Massilia timonae CCUG 45783.</title>
        <authorList>
            <consortium name="The Broad Institute Genome Sequencing Platform"/>
            <person name="Earl A."/>
            <person name="Ward D."/>
            <person name="Feldgarden M."/>
            <person name="Gevers D."/>
            <person name="Huys G."/>
            <person name="Walker B."/>
            <person name="Young S.K."/>
            <person name="Zeng Q."/>
            <person name="Gargeya S."/>
            <person name="Fitzgerald M."/>
            <person name="Haas B."/>
            <person name="Abouelleil A."/>
            <person name="Alvarado L."/>
            <person name="Arachchi H.M."/>
            <person name="Berlin A.M."/>
            <person name="Chapman S.B."/>
            <person name="Goldberg J."/>
            <person name="Griggs A."/>
            <person name="Gujja S."/>
            <person name="Hansen M."/>
            <person name="Howarth C."/>
            <person name="Imamovic A."/>
            <person name="Larimer J."/>
            <person name="McCowen C."/>
            <person name="Montmayeur A."/>
            <person name="Murphy C."/>
            <person name="Neiman D."/>
            <person name="Pearson M."/>
            <person name="Priest M."/>
            <person name="Roberts A."/>
            <person name="Saif S."/>
            <person name="Shea T."/>
            <person name="Sisk P."/>
            <person name="Sykes S."/>
            <person name="Wortman J."/>
            <person name="Nusbaum C."/>
            <person name="Birren B."/>
        </authorList>
    </citation>
    <scope>NUCLEOTIDE SEQUENCE [LARGE SCALE GENOMIC DNA]</scope>
    <source>
        <strain evidence="6 7">CCUG 45783</strain>
    </source>
</reference>
<dbReference type="FunFam" id="1.10.10.10:FF:000001">
    <property type="entry name" value="LysR family transcriptional regulator"/>
    <property type="match status" value="1"/>
</dbReference>
<protein>
    <recommendedName>
        <fullName evidence="5">HTH lysR-type domain-containing protein</fullName>
    </recommendedName>
</protein>
<evidence type="ECO:0000313" key="6">
    <source>
        <dbReference type="EMBL" id="EKU80944.1"/>
    </source>
</evidence>
<dbReference type="PANTHER" id="PTHR30537">
    <property type="entry name" value="HTH-TYPE TRANSCRIPTIONAL REGULATOR"/>
    <property type="match status" value="1"/>
</dbReference>
<dbReference type="Pfam" id="PF03466">
    <property type="entry name" value="LysR_substrate"/>
    <property type="match status" value="1"/>
</dbReference>
<evidence type="ECO:0000259" key="5">
    <source>
        <dbReference type="PROSITE" id="PS50931"/>
    </source>
</evidence>
<evidence type="ECO:0000256" key="3">
    <source>
        <dbReference type="ARBA" id="ARBA00023125"/>
    </source>
</evidence>
<dbReference type="EMBL" id="AGZI01000048">
    <property type="protein sequence ID" value="EKU80944.1"/>
    <property type="molecule type" value="Genomic_DNA"/>
</dbReference>
<dbReference type="Pfam" id="PF00126">
    <property type="entry name" value="HTH_1"/>
    <property type="match status" value="1"/>
</dbReference>
<dbReference type="GO" id="GO:0043565">
    <property type="term" value="F:sequence-specific DNA binding"/>
    <property type="evidence" value="ECO:0007669"/>
    <property type="project" value="TreeGrafter"/>
</dbReference>
<dbReference type="eggNOG" id="COG0583">
    <property type="taxonomic scope" value="Bacteria"/>
</dbReference>
<feature type="domain" description="HTH lysR-type" evidence="5">
    <location>
        <begin position="1"/>
        <end position="60"/>
    </location>
</feature>
<dbReference type="CDD" id="cd08474">
    <property type="entry name" value="PBP2_CrgA_like_5"/>
    <property type="match status" value="1"/>
</dbReference>
<evidence type="ECO:0000256" key="1">
    <source>
        <dbReference type="ARBA" id="ARBA00009437"/>
    </source>
</evidence>
<dbReference type="OrthoDB" id="9813056at2"/>
<dbReference type="PATRIC" id="fig|883126.3.peg.3871"/>
<proteinExistence type="inferred from homology"/>
<keyword evidence="3" id="KW-0238">DNA-binding</keyword>
<dbReference type="HOGENOM" id="CLU_039613_16_1_4"/>
<dbReference type="GO" id="GO:0006351">
    <property type="term" value="P:DNA-templated transcription"/>
    <property type="evidence" value="ECO:0007669"/>
    <property type="project" value="TreeGrafter"/>
</dbReference>
<dbReference type="GO" id="GO:0003700">
    <property type="term" value="F:DNA-binding transcription factor activity"/>
    <property type="evidence" value="ECO:0007669"/>
    <property type="project" value="InterPro"/>
</dbReference>
<sequence length="303" mass="33491">MRENLNDLTAFVMVAREGSFTRAAAQLRVSQSALSQTIRALEERLGVRLLTRTTRRVAPTDAGERLLASVGPRLDGIADDLAALSELRDKPAGNVRITASEHAASWILLPRLATLLPNYPDIKVEINTDYRMIDIVEQRFDAGVRLGEHLQKDMIAVPVGPEVRMAVVGSPAYFATRPRPVKPQDLTSHDCINVRLPTHGGLLPWDFKQGTRELVVRVEGQMTLNGFPQVVDAALAGMGLAFVLEDVVQRQLATGALQRVLEDWCELFPGYHLYYPSRRQASPAFALVLDALRYRSEPGAFDG</sequence>
<dbReference type="AlphaFoldDB" id="K9D8G7"/>
<dbReference type="InterPro" id="IPR036388">
    <property type="entry name" value="WH-like_DNA-bd_sf"/>
</dbReference>
<dbReference type="Proteomes" id="UP000009874">
    <property type="component" value="Unassembled WGS sequence"/>
</dbReference>
<name>K9D8G7_9BURK</name>
<dbReference type="FunFam" id="3.40.190.290:FF:000012">
    <property type="entry name" value="Transcriptional regulator, LysR family"/>
    <property type="match status" value="1"/>
</dbReference>
<dbReference type="InterPro" id="IPR058163">
    <property type="entry name" value="LysR-type_TF_proteobact-type"/>
</dbReference>
<dbReference type="SUPFAM" id="SSF53850">
    <property type="entry name" value="Periplasmic binding protein-like II"/>
    <property type="match status" value="1"/>
</dbReference>
<dbReference type="RefSeq" id="WP_005669099.1">
    <property type="nucleotide sequence ID" value="NZ_JH992924.1"/>
</dbReference>
<evidence type="ECO:0000313" key="7">
    <source>
        <dbReference type="Proteomes" id="UP000009874"/>
    </source>
</evidence>
<gene>
    <name evidence="6" type="ORF">HMPREF9710_03847</name>
</gene>
<dbReference type="InterPro" id="IPR036390">
    <property type="entry name" value="WH_DNA-bd_sf"/>
</dbReference>